<dbReference type="Proteomes" id="UP000034681">
    <property type="component" value="Unassembled WGS sequence"/>
</dbReference>
<dbReference type="PANTHER" id="PTHR42899:SF1">
    <property type="entry name" value="SPERMATOGENESIS-ASSOCIATED PROTEIN 20"/>
    <property type="match status" value="1"/>
</dbReference>
<gene>
    <name evidence="2" type="ORF">PROH_10670</name>
</gene>
<dbReference type="SUPFAM" id="SSF48208">
    <property type="entry name" value="Six-hairpin glycosidases"/>
    <property type="match status" value="1"/>
</dbReference>
<keyword evidence="2" id="KW-0326">Glycosidase</keyword>
<evidence type="ECO:0000313" key="3">
    <source>
        <dbReference type="Proteomes" id="UP000034681"/>
    </source>
</evidence>
<dbReference type="InterPro" id="IPR036249">
    <property type="entry name" value="Thioredoxin-like_sf"/>
</dbReference>
<dbReference type="eggNOG" id="COG1331">
    <property type="taxonomic scope" value="Bacteria"/>
</dbReference>
<dbReference type="PIRSF" id="PIRSF006402">
    <property type="entry name" value="UCP006402_thioredoxin"/>
    <property type="match status" value="1"/>
</dbReference>
<dbReference type="STRING" id="317619.GCA_000332315_00903"/>
<organism evidence="2 3">
    <name type="scientific">Prochlorothrix hollandica PCC 9006 = CALU 1027</name>
    <dbReference type="NCBI Taxonomy" id="317619"/>
    <lineage>
        <taxon>Bacteria</taxon>
        <taxon>Bacillati</taxon>
        <taxon>Cyanobacteriota</taxon>
        <taxon>Cyanophyceae</taxon>
        <taxon>Prochlorotrichales</taxon>
        <taxon>Prochlorotrichaceae</taxon>
        <taxon>Prochlorothrix</taxon>
    </lineage>
</organism>
<dbReference type="OrthoDB" id="9762614at2"/>
<comment type="caution">
    <text evidence="2">The sequence shown here is derived from an EMBL/GenBank/DDBJ whole genome shotgun (WGS) entry which is preliminary data.</text>
</comment>
<dbReference type="PANTHER" id="PTHR42899">
    <property type="entry name" value="SPERMATOGENESIS-ASSOCIATED PROTEIN 20"/>
    <property type="match status" value="1"/>
</dbReference>
<protein>
    <submittedName>
        <fullName evidence="2">Glycosidase</fullName>
    </submittedName>
</protein>
<dbReference type="InterPro" id="IPR008928">
    <property type="entry name" value="6-hairpin_glycosidase_sf"/>
</dbReference>
<name>A0A0M2PUI4_PROHO</name>
<dbReference type="CDD" id="cd02955">
    <property type="entry name" value="SSP411"/>
    <property type="match status" value="1"/>
</dbReference>
<dbReference type="AlphaFoldDB" id="A0A0M2PUI4"/>
<keyword evidence="3" id="KW-1185">Reference proteome</keyword>
<reference evidence="2" key="1">
    <citation type="submission" date="2012-04" db="EMBL/GenBank/DDBJ databases">
        <authorList>
            <person name="Borisov I.G."/>
            <person name="Ivanikova N.V."/>
            <person name="Pinevich A.V."/>
        </authorList>
    </citation>
    <scope>NUCLEOTIDE SEQUENCE</scope>
    <source>
        <strain evidence="2">CALU 1027</strain>
    </source>
</reference>
<proteinExistence type="predicted"/>
<dbReference type="InterPro" id="IPR024705">
    <property type="entry name" value="Ssp411"/>
</dbReference>
<accession>A0A0M2PUI4</accession>
<dbReference type="Pfam" id="PF03190">
    <property type="entry name" value="Thioredox_DsbH"/>
    <property type="match status" value="1"/>
</dbReference>
<evidence type="ECO:0000313" key="2">
    <source>
        <dbReference type="EMBL" id="KKJ00171.1"/>
    </source>
</evidence>
<feature type="domain" description="Spermatogenesis-associated protein 20-like TRX" evidence="1">
    <location>
        <begin position="3"/>
        <end position="164"/>
    </location>
</feature>
<dbReference type="Gene3D" id="3.40.30.10">
    <property type="entry name" value="Glutaredoxin"/>
    <property type="match status" value="1"/>
</dbReference>
<dbReference type="SUPFAM" id="SSF52833">
    <property type="entry name" value="Thioredoxin-like"/>
    <property type="match status" value="1"/>
</dbReference>
<dbReference type="GO" id="GO:0005975">
    <property type="term" value="P:carbohydrate metabolic process"/>
    <property type="evidence" value="ECO:0007669"/>
    <property type="project" value="InterPro"/>
</dbReference>
<dbReference type="InterPro" id="IPR004879">
    <property type="entry name" value="Ssp411-like_TRX"/>
</dbReference>
<dbReference type="EMBL" id="AJTX02000004">
    <property type="protein sequence ID" value="KKJ00171.1"/>
    <property type="molecule type" value="Genomic_DNA"/>
</dbReference>
<sequence>MPNRLVHSPSLYLQKHAHNPIDWWPWGDEALATAKAQDKPIFLSIGYSSCHWCTVMEGEAFSDPEVAHFLNQNFLPIKVDREERPDLDSIYMQALQMMVGQGGWPLNIFLDPQDLLPFYGGTYFPGQPRYGRPGFLQVLQVLRQSYDQDPDKLRDIRQEILGHLRHSTTTQGSMDLSEGLLLKGLEYSTRIISPNFGGNSFPMMPYGQTALRLTRFGGERAEAAQKACMQRGLDLALGGIFDQVGGGFHRYTVDATWTVPHFEKMLYDNGQIMEYLANLWSQGQREPALQRAVAGTVAWLKREMLDAQGYFYGSQDADNFAEPDAAEPEEGAFYVWAYDLLQAHLSDPELAALEAEFTVSRGGNFEGKTVLQRRRSGDLSDRCRSALAQLFHQRYGVPETAIAPVTPVRNNLEAKAYGGAGRIPPVTDTKMIVSWNSLMISGLARAAVAFGEPEYYGLATQAAQFILDRQWHQGRLHRLYYGNQDYGNQDYGNQEGGVAVAAQGEDYAFLIKALLDVGQASLVVGGSHGSGVVTDWLEQAQRVQEEFDRLLWSEDLGGYYNTAQDASEHLLVRERNYGDTAIPSTNGVAAMNLVRLGLVSDRPAYGDRAGQVLQSFSTVMNQSAPSCPSLFQALDYYRNGTLLSLDRTQVTAFAQGYWPTVVFRPSLDLPPGSLGMVCEGVACGEPMATVPELQDQLHRSSTRSL</sequence>
<dbReference type="GO" id="GO:0016798">
    <property type="term" value="F:hydrolase activity, acting on glycosyl bonds"/>
    <property type="evidence" value="ECO:0007669"/>
    <property type="project" value="UniProtKB-KW"/>
</dbReference>
<dbReference type="RefSeq" id="WP_017711517.1">
    <property type="nucleotide sequence ID" value="NZ_KB235933.1"/>
</dbReference>
<evidence type="ECO:0000259" key="1">
    <source>
        <dbReference type="Pfam" id="PF03190"/>
    </source>
</evidence>
<keyword evidence="2" id="KW-0378">Hydrolase</keyword>